<name>A0ABS9QHZ4_9HYPH</name>
<dbReference type="Proteomes" id="UP001201701">
    <property type="component" value="Unassembled WGS sequence"/>
</dbReference>
<organism evidence="1 2">
    <name type="scientific">Mesorhizobium retamae</name>
    <dbReference type="NCBI Taxonomy" id="2912854"/>
    <lineage>
        <taxon>Bacteria</taxon>
        <taxon>Pseudomonadati</taxon>
        <taxon>Pseudomonadota</taxon>
        <taxon>Alphaproteobacteria</taxon>
        <taxon>Hyphomicrobiales</taxon>
        <taxon>Phyllobacteriaceae</taxon>
        <taxon>Mesorhizobium</taxon>
    </lineage>
</organism>
<comment type="caution">
    <text evidence="1">The sequence shown here is derived from an EMBL/GenBank/DDBJ whole genome shotgun (WGS) entry which is preliminary data.</text>
</comment>
<keyword evidence="2" id="KW-1185">Reference proteome</keyword>
<reference evidence="1 2" key="1">
    <citation type="submission" date="2022-02" db="EMBL/GenBank/DDBJ databases">
        <title>Draft genome sequence of Mezorhizobium retamae strain IRAMC:0171 isolated from Retama raetam nodules.</title>
        <authorList>
            <person name="Bengaied R."/>
            <person name="Sbissi I."/>
            <person name="Huber K."/>
            <person name="Ghodbane F."/>
            <person name="Nouioui I."/>
            <person name="Tarhouni M."/>
            <person name="Gtari M."/>
        </authorList>
    </citation>
    <scope>NUCLEOTIDE SEQUENCE [LARGE SCALE GENOMIC DNA]</scope>
    <source>
        <strain evidence="1 2">IRAMC:0171</strain>
    </source>
</reference>
<evidence type="ECO:0000313" key="1">
    <source>
        <dbReference type="EMBL" id="MCG7507035.1"/>
    </source>
</evidence>
<sequence length="65" mass="6986">MTIRITDDFAVRRIGSLMTATIIEDGFPARATLNAKQARDAAEAFNVLAVMLGACGDEQEEKEAA</sequence>
<gene>
    <name evidence="1" type="ORF">L4923_18565</name>
</gene>
<dbReference type="RefSeq" id="WP_239367793.1">
    <property type="nucleotide sequence ID" value="NZ_JAKREW010000020.1"/>
</dbReference>
<evidence type="ECO:0000313" key="2">
    <source>
        <dbReference type="Proteomes" id="UP001201701"/>
    </source>
</evidence>
<dbReference type="EMBL" id="JAKREW010000020">
    <property type="protein sequence ID" value="MCG7507035.1"/>
    <property type="molecule type" value="Genomic_DNA"/>
</dbReference>
<proteinExistence type="predicted"/>
<protein>
    <submittedName>
        <fullName evidence="1">Uncharacterized protein</fullName>
    </submittedName>
</protein>
<accession>A0ABS9QHZ4</accession>